<dbReference type="Pfam" id="PF00543">
    <property type="entry name" value="P-II"/>
    <property type="match status" value="1"/>
</dbReference>
<protein>
    <recommendedName>
        <fullName evidence="3">Nitrogen regulatory protein P-II</fullName>
    </recommendedName>
</protein>
<reference evidence="2" key="1">
    <citation type="submission" date="2016-08" db="EMBL/GenBank/DDBJ databases">
        <authorList>
            <person name="Wibberg D."/>
        </authorList>
    </citation>
    <scope>NUCLEOTIDE SEQUENCE [LARGE SCALE GENOMIC DNA]</scope>
</reference>
<dbReference type="InterPro" id="IPR011322">
    <property type="entry name" value="N-reg_PII-like_a/b"/>
</dbReference>
<dbReference type="Proteomes" id="UP000187464">
    <property type="component" value="Chromosome I"/>
</dbReference>
<dbReference type="SUPFAM" id="SSF54913">
    <property type="entry name" value="GlnB-like"/>
    <property type="match status" value="1"/>
</dbReference>
<dbReference type="InterPro" id="IPR015867">
    <property type="entry name" value="N-reg_PII/ATP_PRibTrfase_C"/>
</dbReference>
<dbReference type="AlphaFoldDB" id="A0A1R3TBG2"/>
<dbReference type="InterPro" id="IPR002187">
    <property type="entry name" value="N-reg_PII"/>
</dbReference>
<dbReference type="EMBL" id="LT605205">
    <property type="protein sequence ID" value="SCD20934.1"/>
    <property type="molecule type" value="Genomic_DNA"/>
</dbReference>
<dbReference type="NCBIfam" id="NF045581">
    <property type="entry name" value="PG0541_fam"/>
    <property type="match status" value="1"/>
</dbReference>
<evidence type="ECO:0000313" key="2">
    <source>
        <dbReference type="Proteomes" id="UP000187464"/>
    </source>
</evidence>
<evidence type="ECO:0000313" key="1">
    <source>
        <dbReference type="EMBL" id="SCD20934.1"/>
    </source>
</evidence>
<accession>A0A1R3TBG2</accession>
<evidence type="ECO:0008006" key="3">
    <source>
        <dbReference type="Google" id="ProtNLM"/>
    </source>
</evidence>
<gene>
    <name evidence="1" type="ORF">PSM36_2129</name>
</gene>
<dbReference type="RefSeq" id="WP_076930852.1">
    <property type="nucleotide sequence ID" value="NZ_LT605205.1"/>
</dbReference>
<dbReference type="GO" id="GO:0030234">
    <property type="term" value="F:enzyme regulator activity"/>
    <property type="evidence" value="ECO:0007669"/>
    <property type="project" value="InterPro"/>
</dbReference>
<dbReference type="STRING" id="1642647.PSM36_2129"/>
<dbReference type="Gene3D" id="3.30.70.120">
    <property type="match status" value="1"/>
</dbReference>
<sequence length="97" mass="11145">MKAVLIIFDQAHYSQIERDLSKLNIRGFSSWKEVYGRGSNTGEPHYGSHAWPSVNNAIITIVENDRVAFLLKYLKELDNEYNNLGLRAFVLNVEDMV</sequence>
<name>A0A1R3TBG2_9BACT</name>
<dbReference type="KEGG" id="psac:PSM36_2129"/>
<keyword evidence="2" id="KW-1185">Reference proteome</keyword>
<proteinExistence type="predicted"/>
<dbReference type="GO" id="GO:0006808">
    <property type="term" value="P:regulation of nitrogen utilization"/>
    <property type="evidence" value="ECO:0007669"/>
    <property type="project" value="InterPro"/>
</dbReference>
<organism evidence="1 2">
    <name type="scientific">Proteiniphilum saccharofermentans</name>
    <dbReference type="NCBI Taxonomy" id="1642647"/>
    <lineage>
        <taxon>Bacteria</taxon>
        <taxon>Pseudomonadati</taxon>
        <taxon>Bacteroidota</taxon>
        <taxon>Bacteroidia</taxon>
        <taxon>Bacteroidales</taxon>
        <taxon>Dysgonomonadaceae</taxon>
        <taxon>Proteiniphilum</taxon>
    </lineage>
</organism>